<evidence type="ECO:0000256" key="2">
    <source>
        <dbReference type="ARBA" id="ARBA00006855"/>
    </source>
</evidence>
<dbReference type="GO" id="GO:0015184">
    <property type="term" value="F:L-cystine transmembrane transporter activity"/>
    <property type="evidence" value="ECO:0007669"/>
    <property type="project" value="TreeGrafter"/>
</dbReference>
<evidence type="ECO:0000256" key="4">
    <source>
        <dbReference type="ARBA" id="ARBA00022692"/>
    </source>
</evidence>
<evidence type="ECO:0000313" key="11">
    <source>
        <dbReference type="EMBL" id="KAK9704608.1"/>
    </source>
</evidence>
<accession>A0AAW1JNR4</accession>
<keyword evidence="4 9" id="KW-0812">Transmembrane</keyword>
<comment type="similarity">
    <text evidence="2">Belongs to the cystinosin family.</text>
</comment>
<comment type="catalytic activity">
    <reaction evidence="8">
        <text>L-cystine(out) + H(+)(out) = L-cystine(in) + H(+)(in)</text>
        <dbReference type="Rhea" id="RHEA:66172"/>
        <dbReference type="ChEBI" id="CHEBI:15378"/>
        <dbReference type="ChEBI" id="CHEBI:35491"/>
    </reaction>
    <physiologicalReaction direction="left-to-right" evidence="8">
        <dbReference type="Rhea" id="RHEA:66173"/>
    </physiologicalReaction>
</comment>
<dbReference type="AlphaFoldDB" id="A0AAW1JNR4"/>
<keyword evidence="10" id="KW-0732">Signal</keyword>
<evidence type="ECO:0000256" key="3">
    <source>
        <dbReference type="ARBA" id="ARBA00022448"/>
    </source>
</evidence>
<evidence type="ECO:0000256" key="9">
    <source>
        <dbReference type="SAM" id="Phobius"/>
    </source>
</evidence>
<dbReference type="NCBIfam" id="TIGR00951">
    <property type="entry name" value="2A43"/>
    <property type="match status" value="1"/>
</dbReference>
<dbReference type="InterPro" id="IPR006603">
    <property type="entry name" value="PQ-loop_rpt"/>
</dbReference>
<dbReference type="InterPro" id="IPR005282">
    <property type="entry name" value="LC_transporter"/>
</dbReference>
<evidence type="ECO:0000256" key="8">
    <source>
        <dbReference type="ARBA" id="ARBA00048473"/>
    </source>
</evidence>
<keyword evidence="6 9" id="KW-1133">Transmembrane helix</keyword>
<sequence length="384" mass="44167">MNNLKVLLFLTIIPIICGAECVLKFSKTSLTMPKNEEKNLTLFITDCTVEQNITFGIQVEYEENLVISPNFIKIEDNNTVTSIIIQLRTTDAGEAGVYTISSDQNIKPAFVKVEVYKNYILEIVSIVIGWTYFVTWTISFYPQVYVNHTRKSVVGLNFDFAVINITGYTMYALFNVGLYWIPLVRQQYEQRYPLSVMSVLPNDIFFALHGLAFTLYIGLQCLMYERGGQKVSWFGKGFHVIIVLVLIVSVILCFVHYLLWLDFLYICSYIKLVVTFCKYGPQAIMNYKRRSTKGWSIGAVLLDVVGGFCSIVQMFMNVYNYNESLAWLLSNPTKLWLGIFSLLFDLIFVIQHYCLYNGDSEEETPKVSEDKIKFEKENNNCIKA</sequence>
<feature type="signal peptide" evidence="10">
    <location>
        <begin position="1"/>
        <end position="18"/>
    </location>
</feature>
<dbReference type="Proteomes" id="UP001458880">
    <property type="component" value="Unassembled WGS sequence"/>
</dbReference>
<keyword evidence="12" id="KW-1185">Reference proteome</keyword>
<feature type="transmembrane region" description="Helical" evidence="9">
    <location>
        <begin position="119"/>
        <end position="141"/>
    </location>
</feature>
<protein>
    <submittedName>
        <fullName evidence="11">PQ loop repeat</fullName>
    </submittedName>
</protein>
<keyword evidence="7 9" id="KW-0472">Membrane</keyword>
<feature type="transmembrane region" description="Helical" evidence="9">
    <location>
        <begin position="335"/>
        <end position="356"/>
    </location>
</feature>
<keyword evidence="3" id="KW-0813">Transport</keyword>
<evidence type="ECO:0000256" key="5">
    <source>
        <dbReference type="ARBA" id="ARBA00022737"/>
    </source>
</evidence>
<feature type="transmembrane region" description="Helical" evidence="9">
    <location>
        <begin position="237"/>
        <end position="257"/>
    </location>
</feature>
<evidence type="ECO:0000256" key="10">
    <source>
        <dbReference type="SAM" id="SignalP"/>
    </source>
</evidence>
<dbReference type="SMART" id="SM00679">
    <property type="entry name" value="CTNS"/>
    <property type="match status" value="2"/>
</dbReference>
<evidence type="ECO:0000256" key="1">
    <source>
        <dbReference type="ARBA" id="ARBA00004127"/>
    </source>
</evidence>
<dbReference type="PANTHER" id="PTHR13131:SF5">
    <property type="entry name" value="CYSTINOSIN"/>
    <property type="match status" value="1"/>
</dbReference>
<dbReference type="GO" id="GO:0012505">
    <property type="term" value="C:endomembrane system"/>
    <property type="evidence" value="ECO:0007669"/>
    <property type="project" value="UniProtKB-SubCell"/>
</dbReference>
<evidence type="ECO:0000256" key="6">
    <source>
        <dbReference type="ARBA" id="ARBA00022989"/>
    </source>
</evidence>
<proteinExistence type="inferred from homology"/>
<feature type="transmembrane region" description="Helical" evidence="9">
    <location>
        <begin position="293"/>
        <end position="315"/>
    </location>
</feature>
<dbReference type="PANTHER" id="PTHR13131">
    <property type="entry name" value="CYSTINOSIN"/>
    <property type="match status" value="1"/>
</dbReference>
<dbReference type="GO" id="GO:0005765">
    <property type="term" value="C:lysosomal membrane"/>
    <property type="evidence" value="ECO:0007669"/>
    <property type="project" value="TreeGrafter"/>
</dbReference>
<comment type="caution">
    <text evidence="11">The sequence shown here is derived from an EMBL/GenBank/DDBJ whole genome shotgun (WGS) entry which is preliminary data.</text>
</comment>
<dbReference type="EMBL" id="JASPKY010000346">
    <property type="protein sequence ID" value="KAK9704608.1"/>
    <property type="molecule type" value="Genomic_DNA"/>
</dbReference>
<evidence type="ECO:0000313" key="12">
    <source>
        <dbReference type="Proteomes" id="UP001458880"/>
    </source>
</evidence>
<dbReference type="Gene3D" id="1.20.1280.290">
    <property type="match status" value="1"/>
</dbReference>
<name>A0AAW1JNR4_POPJA</name>
<gene>
    <name evidence="11" type="ORF">QE152_g27756</name>
</gene>
<organism evidence="11 12">
    <name type="scientific">Popillia japonica</name>
    <name type="common">Japanese beetle</name>
    <dbReference type="NCBI Taxonomy" id="7064"/>
    <lineage>
        <taxon>Eukaryota</taxon>
        <taxon>Metazoa</taxon>
        <taxon>Ecdysozoa</taxon>
        <taxon>Arthropoda</taxon>
        <taxon>Hexapoda</taxon>
        <taxon>Insecta</taxon>
        <taxon>Pterygota</taxon>
        <taxon>Neoptera</taxon>
        <taxon>Endopterygota</taxon>
        <taxon>Coleoptera</taxon>
        <taxon>Polyphaga</taxon>
        <taxon>Scarabaeiformia</taxon>
        <taxon>Scarabaeidae</taxon>
        <taxon>Rutelinae</taxon>
        <taxon>Popillia</taxon>
    </lineage>
</organism>
<feature type="chain" id="PRO_5043530877" evidence="10">
    <location>
        <begin position="19"/>
        <end position="384"/>
    </location>
</feature>
<feature type="transmembrane region" description="Helical" evidence="9">
    <location>
        <begin position="204"/>
        <end position="225"/>
    </location>
</feature>
<feature type="transmembrane region" description="Helical" evidence="9">
    <location>
        <begin position="162"/>
        <end position="184"/>
    </location>
</feature>
<reference evidence="11 12" key="1">
    <citation type="journal article" date="2024" name="BMC Genomics">
        <title>De novo assembly and annotation of Popillia japonica's genome with initial clues to its potential as an invasive pest.</title>
        <authorList>
            <person name="Cucini C."/>
            <person name="Boschi S."/>
            <person name="Funari R."/>
            <person name="Cardaioli E."/>
            <person name="Iannotti N."/>
            <person name="Marturano G."/>
            <person name="Paoli F."/>
            <person name="Bruttini M."/>
            <person name="Carapelli A."/>
            <person name="Frati F."/>
            <person name="Nardi F."/>
        </authorList>
    </citation>
    <scope>NUCLEOTIDE SEQUENCE [LARGE SCALE GENOMIC DNA]</scope>
    <source>
        <strain evidence="11">DMR45628</strain>
    </source>
</reference>
<dbReference type="Pfam" id="PF04193">
    <property type="entry name" value="PQ-loop"/>
    <property type="match status" value="2"/>
</dbReference>
<keyword evidence="5" id="KW-0677">Repeat</keyword>
<comment type="subcellular location">
    <subcellularLocation>
        <location evidence="1">Endomembrane system</location>
        <topology evidence="1">Multi-pass membrane protein</topology>
    </subcellularLocation>
</comment>
<evidence type="ECO:0000256" key="7">
    <source>
        <dbReference type="ARBA" id="ARBA00023136"/>
    </source>
</evidence>